<feature type="transmembrane region" description="Helical" evidence="1">
    <location>
        <begin position="253"/>
        <end position="275"/>
    </location>
</feature>
<reference evidence="2 3" key="1">
    <citation type="submission" date="2020-11" db="EMBL/GenBank/DDBJ databases">
        <title>Genome seq and assembly of Sphingosinicella sp.</title>
        <authorList>
            <person name="Chhetri G."/>
        </authorList>
    </citation>
    <scope>NUCLEOTIDE SEQUENCE [LARGE SCALE GENOMIC DNA]</scope>
    <source>
        <strain evidence="2 3">UDD2</strain>
    </source>
</reference>
<dbReference type="EMBL" id="CP065592">
    <property type="protein sequence ID" value="QPQ54428.1"/>
    <property type="molecule type" value="Genomic_DNA"/>
</dbReference>
<feature type="transmembrane region" description="Helical" evidence="1">
    <location>
        <begin position="79"/>
        <end position="95"/>
    </location>
</feature>
<dbReference type="Proteomes" id="UP000594873">
    <property type="component" value="Chromosome"/>
</dbReference>
<feature type="transmembrane region" description="Helical" evidence="1">
    <location>
        <begin position="305"/>
        <end position="322"/>
    </location>
</feature>
<keyword evidence="1" id="KW-0812">Transmembrane</keyword>
<protein>
    <recommendedName>
        <fullName evidence="4">Oligosaccharide repeat unit polymerase</fullName>
    </recommendedName>
</protein>
<dbReference type="KEGG" id="sflv:IC614_08720"/>
<feature type="transmembrane region" description="Helical" evidence="1">
    <location>
        <begin position="26"/>
        <end position="47"/>
    </location>
</feature>
<keyword evidence="3" id="KW-1185">Reference proteome</keyword>
<dbReference type="AlphaFoldDB" id="A0A7T2LLJ1"/>
<keyword evidence="1" id="KW-1133">Transmembrane helix</keyword>
<feature type="transmembrane region" description="Helical" evidence="1">
    <location>
        <begin position="282"/>
        <end position="299"/>
    </location>
</feature>
<evidence type="ECO:0000256" key="1">
    <source>
        <dbReference type="SAM" id="Phobius"/>
    </source>
</evidence>
<name>A0A7T2LLJ1_9SPHN</name>
<sequence>MGLIYISSVSNLTLPRERSRHFRADGNLATIVLFSFGLLSAGIYYAYSEILQFSSVDDVYTQRFAAADATSGVMGYVRAYHSYFFCPLMVAIGLCDRSKILFVPIGVAGFILSYMVDASKISLVIPLIMIGAGIIFRFKGIRTYHLTAGLSLLCVVATFFTQSVSFVRFVADLVLLRTIAIPAQTFAQYFDTFHFKGYTWWSNITGINAIVPPPAAFQQDRFWPVLGQIVGADYYGSDSRVNLNANPFVGEGIAAGGPIGVIVVSVAIAIFLRAIDRTSSTWNLRVLLVLMVPIGLMLTNVHLSTYMISFGGAAWLVLFRLARPKWNLLGNVYRDGRSNIGNERPLAVNFQQDTAL</sequence>
<accession>A0A7T2LLJ1</accession>
<evidence type="ECO:0000313" key="2">
    <source>
        <dbReference type="EMBL" id="QPQ54428.1"/>
    </source>
</evidence>
<feature type="transmembrane region" description="Helical" evidence="1">
    <location>
        <begin position="100"/>
        <end position="116"/>
    </location>
</feature>
<feature type="transmembrane region" description="Helical" evidence="1">
    <location>
        <begin position="122"/>
        <end position="138"/>
    </location>
</feature>
<gene>
    <name evidence="2" type="ORF">IC614_08720</name>
</gene>
<evidence type="ECO:0008006" key="4">
    <source>
        <dbReference type="Google" id="ProtNLM"/>
    </source>
</evidence>
<organism evidence="2 3">
    <name type="scientific">Allosphingosinicella flava</name>
    <dbReference type="NCBI Taxonomy" id="2771430"/>
    <lineage>
        <taxon>Bacteria</taxon>
        <taxon>Pseudomonadati</taxon>
        <taxon>Pseudomonadota</taxon>
        <taxon>Alphaproteobacteria</taxon>
        <taxon>Sphingomonadales</taxon>
        <taxon>Sphingomonadaceae</taxon>
        <taxon>Allosphingosinicella</taxon>
    </lineage>
</organism>
<proteinExistence type="predicted"/>
<keyword evidence="1" id="KW-0472">Membrane</keyword>
<evidence type="ECO:0000313" key="3">
    <source>
        <dbReference type="Proteomes" id="UP000594873"/>
    </source>
</evidence>
<feature type="transmembrane region" description="Helical" evidence="1">
    <location>
        <begin position="150"/>
        <end position="171"/>
    </location>
</feature>